<evidence type="ECO:0000256" key="5">
    <source>
        <dbReference type="HAMAP-Rule" id="MF_00821"/>
    </source>
</evidence>
<dbReference type="InterPro" id="IPR035958">
    <property type="entry name" value="SecB-like_sf"/>
</dbReference>
<dbReference type="GO" id="GO:0015031">
    <property type="term" value="P:protein transport"/>
    <property type="evidence" value="ECO:0007669"/>
    <property type="project" value="UniProtKB-UniRule"/>
</dbReference>
<proteinExistence type="inferred from homology"/>
<name>A0A5J6ZBA9_9GAMM</name>
<dbReference type="Pfam" id="PF02556">
    <property type="entry name" value="SecB"/>
    <property type="match status" value="1"/>
</dbReference>
<keyword evidence="5" id="KW-0143">Chaperone</keyword>
<evidence type="ECO:0000256" key="4">
    <source>
        <dbReference type="ARBA" id="ARBA00023010"/>
    </source>
</evidence>
<accession>A0A5J6ZBA9</accession>
<keyword evidence="3 5" id="KW-0653">Protein transport</keyword>
<dbReference type="PANTHER" id="PTHR36918:SF1">
    <property type="entry name" value="PROTEIN-EXPORT PROTEIN SECB"/>
    <property type="match status" value="1"/>
</dbReference>
<evidence type="ECO:0000256" key="3">
    <source>
        <dbReference type="ARBA" id="ARBA00022927"/>
    </source>
</evidence>
<dbReference type="GO" id="GO:0005737">
    <property type="term" value="C:cytoplasm"/>
    <property type="evidence" value="ECO:0007669"/>
    <property type="project" value="UniProtKB-SubCell"/>
</dbReference>
<dbReference type="AlphaFoldDB" id="A0A5J6ZBA9"/>
<dbReference type="EMBL" id="CP042426">
    <property type="protein sequence ID" value="QFQ31908.1"/>
    <property type="molecule type" value="Genomic_DNA"/>
</dbReference>
<dbReference type="GO" id="GO:0051082">
    <property type="term" value="F:unfolded protein binding"/>
    <property type="evidence" value="ECO:0007669"/>
    <property type="project" value="InterPro"/>
</dbReference>
<protein>
    <recommendedName>
        <fullName evidence="5">Protein-export protein SecB</fullName>
    </recommendedName>
</protein>
<dbReference type="PRINTS" id="PR01594">
    <property type="entry name" value="SECBCHAPRONE"/>
</dbReference>
<dbReference type="NCBIfam" id="NF004393">
    <property type="entry name" value="PRK05751.1-4"/>
    <property type="match status" value="1"/>
</dbReference>
<comment type="similarity">
    <text evidence="1 5">Belongs to the SecB family.</text>
</comment>
<keyword evidence="4 5" id="KW-0811">Translocation</keyword>
<evidence type="ECO:0000256" key="1">
    <source>
        <dbReference type="ARBA" id="ARBA00009990"/>
    </source>
</evidence>
<dbReference type="OrthoDB" id="9795145at2"/>
<dbReference type="Gene3D" id="3.10.420.10">
    <property type="entry name" value="SecB-like"/>
    <property type="match status" value="1"/>
</dbReference>
<organism evidence="6 7">
    <name type="scientific">Buchnera aphidicola</name>
    <name type="common">Aphis gossypii</name>
    <dbReference type="NCBI Taxonomy" id="98785"/>
    <lineage>
        <taxon>Bacteria</taxon>
        <taxon>Pseudomonadati</taxon>
        <taxon>Pseudomonadota</taxon>
        <taxon>Gammaproteobacteria</taxon>
        <taxon>Enterobacterales</taxon>
        <taxon>Erwiniaceae</taxon>
        <taxon>Buchnera</taxon>
    </lineage>
</organism>
<dbReference type="RefSeq" id="WP_158345931.1">
    <property type="nucleotide sequence ID" value="NZ_CP042426.1"/>
</dbReference>
<evidence type="ECO:0000256" key="2">
    <source>
        <dbReference type="ARBA" id="ARBA00022448"/>
    </source>
</evidence>
<comment type="subcellular location">
    <subcellularLocation>
        <location evidence="5">Cytoplasm</location>
    </subcellularLocation>
</comment>
<comment type="function">
    <text evidence="5">One of the proteins required for the normal export of preproteins out of the cell cytoplasm. It is a molecular chaperone that binds to a subset of precursor proteins, maintaining them in a translocation-competent state. It also specifically binds to its receptor SecA.</text>
</comment>
<keyword evidence="5" id="KW-0963">Cytoplasm</keyword>
<gene>
    <name evidence="5 6" type="primary">secB</name>
    <name evidence="6" type="ORF">FQV32_00485</name>
</gene>
<dbReference type="HAMAP" id="MF_00821">
    <property type="entry name" value="SecB"/>
    <property type="match status" value="1"/>
</dbReference>
<dbReference type="InterPro" id="IPR003708">
    <property type="entry name" value="SecB"/>
</dbReference>
<evidence type="ECO:0000313" key="7">
    <source>
        <dbReference type="Proteomes" id="UP000326914"/>
    </source>
</evidence>
<dbReference type="Proteomes" id="UP000326914">
    <property type="component" value="Chromosome"/>
</dbReference>
<evidence type="ECO:0000313" key="6">
    <source>
        <dbReference type="EMBL" id="QFQ31908.1"/>
    </source>
</evidence>
<comment type="subunit">
    <text evidence="5">Homotetramer, a dimer of dimers. One homotetramer interacts with 1 SecA dimer.</text>
</comment>
<dbReference type="PANTHER" id="PTHR36918">
    <property type="match status" value="1"/>
</dbReference>
<reference evidence="6 7" key="1">
    <citation type="submission" date="2019-07" db="EMBL/GenBank/DDBJ databases">
        <title>Buchnera limit thermal tolerance of host aphids.</title>
        <authorList>
            <person name="Zhang B."/>
            <person name="Moran N."/>
        </authorList>
    </citation>
    <scope>NUCLEOTIDE SEQUENCE [LARGE SCALE GENOMIC DNA]</scope>
    <source>
        <strain evidence="6 7">Ago-UT1</strain>
    </source>
</reference>
<sequence length="148" mass="17186">MLEKKSKKKVFIIQRIYVKDVSFEAPNTPEIFEKQCIPTMKFNLNTNIKKIKLDIFEIVLQVRVIVESKKDLVFLCDVYQAGIFFISNLDVKELEHCTNSYCPNILFPYARACISSLVSFGSFPQLNLAPVNFDDILNTNSEFKEKQY</sequence>
<dbReference type="SUPFAM" id="SSF54611">
    <property type="entry name" value="SecB-like"/>
    <property type="match status" value="1"/>
</dbReference>
<dbReference type="GO" id="GO:0006457">
    <property type="term" value="P:protein folding"/>
    <property type="evidence" value="ECO:0007669"/>
    <property type="project" value="UniProtKB-UniRule"/>
</dbReference>
<dbReference type="GO" id="GO:0051262">
    <property type="term" value="P:protein tetramerization"/>
    <property type="evidence" value="ECO:0007669"/>
    <property type="project" value="InterPro"/>
</dbReference>
<keyword evidence="2 5" id="KW-0813">Transport</keyword>
<dbReference type="NCBIfam" id="TIGR00809">
    <property type="entry name" value="secB"/>
    <property type="match status" value="1"/>
</dbReference>